<gene>
    <name evidence="1" type="ORF">ACI1P1_15600</name>
</gene>
<evidence type="ECO:0000313" key="1">
    <source>
        <dbReference type="EMBL" id="MFM9329720.1"/>
    </source>
</evidence>
<reference evidence="1" key="1">
    <citation type="submission" date="2024-12" db="EMBL/GenBank/DDBJ databases">
        <authorList>
            <person name="Wu N."/>
        </authorList>
    </citation>
    <scope>NUCLEOTIDE SEQUENCE</scope>
    <source>
        <strain evidence="1">P15</strain>
    </source>
</reference>
<accession>A0ACC7NZW2</accession>
<keyword evidence="2" id="KW-1185">Reference proteome</keyword>
<name>A0ACC7NZW2_9BACL</name>
<sequence length="97" mass="10871">MRYFERTNRMAHVLFIAGGLLFVISLGILFKGSVGDQIFEFSNGNYVRNGIWFTMFFLSSVFSVVLGIGLKCIVRDAKEELDHIRDTTSGGGSKLQE</sequence>
<comment type="caution">
    <text evidence="1">The sequence shown here is derived from an EMBL/GenBank/DDBJ whole genome shotgun (WGS) entry which is preliminary data.</text>
</comment>
<proteinExistence type="predicted"/>
<dbReference type="Proteomes" id="UP001631969">
    <property type="component" value="Unassembled WGS sequence"/>
</dbReference>
<dbReference type="EMBL" id="JBJURJ010000009">
    <property type="protein sequence ID" value="MFM9329720.1"/>
    <property type="molecule type" value="Genomic_DNA"/>
</dbReference>
<organism evidence="1 2">
    <name type="scientific">Paenibacillus mesotrionivorans</name>
    <dbReference type="NCBI Taxonomy" id="3160968"/>
    <lineage>
        <taxon>Bacteria</taxon>
        <taxon>Bacillati</taxon>
        <taxon>Bacillota</taxon>
        <taxon>Bacilli</taxon>
        <taxon>Bacillales</taxon>
        <taxon>Paenibacillaceae</taxon>
        <taxon>Paenibacillus</taxon>
    </lineage>
</organism>
<evidence type="ECO:0000313" key="2">
    <source>
        <dbReference type="Proteomes" id="UP001631969"/>
    </source>
</evidence>
<protein>
    <submittedName>
        <fullName evidence="1">Uncharacterized protein</fullName>
    </submittedName>
</protein>